<evidence type="ECO:0000259" key="15">
    <source>
        <dbReference type="Pfam" id="PF07715"/>
    </source>
</evidence>
<proteinExistence type="inferred from homology"/>
<dbReference type="PROSITE" id="PS00430">
    <property type="entry name" value="TONB_DEPENDENT_REC_1"/>
    <property type="match status" value="1"/>
</dbReference>
<dbReference type="Gene3D" id="2.170.130.10">
    <property type="entry name" value="TonB-dependent receptor, plug domain"/>
    <property type="match status" value="1"/>
</dbReference>
<name>A0ABW4NUK9_9PAST</name>
<evidence type="ECO:0000256" key="9">
    <source>
        <dbReference type="ARBA" id="ARBA00023170"/>
    </source>
</evidence>
<comment type="caution">
    <text evidence="16">The sequence shown here is derived from an EMBL/GenBank/DDBJ whole genome shotgun (WGS) entry which is preliminary data.</text>
</comment>
<dbReference type="PROSITE" id="PS52016">
    <property type="entry name" value="TONB_DEPENDENT_REC_3"/>
    <property type="match status" value="1"/>
</dbReference>
<reference evidence="17" key="1">
    <citation type="journal article" date="2019" name="Int. J. Syst. Evol. Microbiol.">
        <title>The Global Catalogue of Microorganisms (GCM) 10K type strain sequencing project: providing services to taxonomists for standard genome sequencing and annotation.</title>
        <authorList>
            <consortium name="The Broad Institute Genomics Platform"/>
            <consortium name="The Broad Institute Genome Sequencing Center for Infectious Disease"/>
            <person name="Wu L."/>
            <person name="Ma J."/>
        </authorList>
    </citation>
    <scope>NUCLEOTIDE SEQUENCE [LARGE SCALE GENOMIC DNA]</scope>
    <source>
        <strain evidence="17">CCM 7950</strain>
    </source>
</reference>
<dbReference type="RefSeq" id="WP_379097747.1">
    <property type="nucleotide sequence ID" value="NZ_JBHUFP010000009.1"/>
</dbReference>
<dbReference type="InterPro" id="IPR010916">
    <property type="entry name" value="TonB_box_CS"/>
</dbReference>
<dbReference type="InterPro" id="IPR036942">
    <property type="entry name" value="Beta-barrel_TonB_sf"/>
</dbReference>
<feature type="short sequence motif" description="TonB box" evidence="12">
    <location>
        <begin position="33"/>
        <end position="39"/>
    </location>
</feature>
<accession>A0ABW4NUK9</accession>
<dbReference type="InterPro" id="IPR010949">
    <property type="entry name" value="TonB_Hb/transfer/lactofer_rcpt"/>
</dbReference>
<dbReference type="Gene3D" id="2.40.170.20">
    <property type="entry name" value="TonB-dependent receptor, beta-barrel domain"/>
    <property type="match status" value="2"/>
</dbReference>
<evidence type="ECO:0000259" key="14">
    <source>
        <dbReference type="Pfam" id="PF00593"/>
    </source>
</evidence>
<keyword evidence="9 16" id="KW-0675">Receptor</keyword>
<dbReference type="InterPro" id="IPR039426">
    <property type="entry name" value="TonB-dep_rcpt-like"/>
</dbReference>
<evidence type="ECO:0000256" key="8">
    <source>
        <dbReference type="ARBA" id="ARBA00023136"/>
    </source>
</evidence>
<keyword evidence="3 11" id="KW-0813">Transport</keyword>
<feature type="chain" id="PRO_5045576079" evidence="13">
    <location>
        <begin position="23"/>
        <end position="996"/>
    </location>
</feature>
<evidence type="ECO:0000256" key="5">
    <source>
        <dbReference type="ARBA" id="ARBA00022692"/>
    </source>
</evidence>
<dbReference type="PANTHER" id="PTHR30069:SF29">
    <property type="entry name" value="HEMOGLOBIN AND HEMOGLOBIN-HAPTOGLOBIN-BINDING PROTEIN 1-RELATED"/>
    <property type="match status" value="1"/>
</dbReference>
<dbReference type="SUPFAM" id="SSF56935">
    <property type="entry name" value="Porins"/>
    <property type="match status" value="1"/>
</dbReference>
<protein>
    <submittedName>
        <fullName evidence="16">TonB-dependent hemoglobin/transferrin/lactoferrin family receptor</fullName>
    </submittedName>
</protein>
<dbReference type="NCBIfam" id="TIGR01786">
    <property type="entry name" value="TonB-hemlactrns"/>
    <property type="match status" value="1"/>
</dbReference>
<sequence length="996" mass="113022">MQLNKQSALMLTALALSQPLLAEEIEQVEQLDTIVVSGASGAEDINIQEKKVGETQISAQKISKQQVSDSRDLVRYETGITVVETGRTGASGYAVRGVDENRVGIMIDGLRQAETLSSQGFKELFEGYGNFNNTRNGVEVENVKVATITKGADSIKSGSGALGGSVMFETKDARDYLIDKNYHIGVKRGYQSMNNEDMTSVTVAGKYKWFDVLFINTRREGHEIENYFYDIYKTKEEDKAAVGKTREKTDPYDITRDSTLIKFGFQPHEEHRFTVALDDSKLRSRGEDLSYTLRPSSYVDTEIYGERKTNDSSHRKNIQFAYENFTQTALWDHFKVSFSSQKIKNNARTDEYCSGPKCVSVLNEQGLTLDSSTNVNKIVDKHGGDITAEVITGRYGGKDVKYKNSKGEEMPGLHYKEYSPQTTLIDCSKIDCNKKFRVYVKKNENYGDVYQFEDREITIKTLSDGRKYGEIELKSKPNDFGGKQYEDVKFILPFSTGYSRNDYNDRDLNTDTKQINLDFDKEFSTWGIAHQLKYGGLYGKTTKSMVNKDGYKGGNVQWWADAFFCNQRKPGTFPPVYEPRPDYWPSGTCTGNLRENVNGRYSYLIPVKTKNQAIYLGDKITLTNWLNLDLNYRYDKVEHRPSYDPSVPVPKGLIAGIFIPLPGNSYGIGAECGYNTECMNKNVAQNLAIMLQNKTYKHHSYNLGVNLDPLDWLRVQLKYSNGFRAPTSDEMFMTFKHPSFSITPNVNLKPEIAKTKEAALTLYKNQSFLTLSAFQTNYDNFIDLVYVGQRAVDEGSSLTYPFYQNRNRDHAKVTGVEVSARLELAELYSKLKGFRVGYKLTHQKGKIEGKIPMNAIQPTTAVYNIGYSTEDDKYGIDFFITDVAEKKRSETYNMYWEGQKKNGTLIQGQKVTDSTLAWRNNHYTTIDAILYAKPIKNLMLTAGLYNMTNKKYITWDSARSIRSIGTINLIDQNTGAGIKRFYAPGRNFRLSAELTF</sequence>
<evidence type="ECO:0000313" key="17">
    <source>
        <dbReference type="Proteomes" id="UP001597420"/>
    </source>
</evidence>
<evidence type="ECO:0000256" key="1">
    <source>
        <dbReference type="ARBA" id="ARBA00004571"/>
    </source>
</evidence>
<dbReference type="Pfam" id="PF07715">
    <property type="entry name" value="Plug"/>
    <property type="match status" value="1"/>
</dbReference>
<evidence type="ECO:0000256" key="11">
    <source>
        <dbReference type="PROSITE-ProRule" id="PRU01360"/>
    </source>
</evidence>
<comment type="similarity">
    <text evidence="2">Belongs to the TonB-dependent receptor family. Hemoglobin/haptoglobin binding protein subfamily.</text>
</comment>
<evidence type="ECO:0000256" key="12">
    <source>
        <dbReference type="PROSITE-ProRule" id="PRU10143"/>
    </source>
</evidence>
<dbReference type="Proteomes" id="UP001597420">
    <property type="component" value="Unassembled WGS sequence"/>
</dbReference>
<feature type="domain" description="TonB-dependent receptor plug" evidence="15">
    <location>
        <begin position="54"/>
        <end position="164"/>
    </location>
</feature>
<evidence type="ECO:0000256" key="7">
    <source>
        <dbReference type="ARBA" id="ARBA00023077"/>
    </source>
</evidence>
<feature type="signal peptide" evidence="13">
    <location>
        <begin position="1"/>
        <end position="22"/>
    </location>
</feature>
<dbReference type="EMBL" id="JBHUFP010000009">
    <property type="protein sequence ID" value="MFD1806083.1"/>
    <property type="molecule type" value="Genomic_DNA"/>
</dbReference>
<evidence type="ECO:0000256" key="4">
    <source>
        <dbReference type="ARBA" id="ARBA00022452"/>
    </source>
</evidence>
<evidence type="ECO:0000256" key="10">
    <source>
        <dbReference type="ARBA" id="ARBA00023237"/>
    </source>
</evidence>
<dbReference type="InterPro" id="IPR000531">
    <property type="entry name" value="Beta-barrel_TonB"/>
</dbReference>
<keyword evidence="5 11" id="KW-0812">Transmembrane</keyword>
<keyword evidence="8 11" id="KW-0472">Membrane</keyword>
<keyword evidence="7 12" id="KW-0798">TonB box</keyword>
<evidence type="ECO:0000313" key="16">
    <source>
        <dbReference type="EMBL" id="MFD1806083.1"/>
    </source>
</evidence>
<keyword evidence="10 11" id="KW-0998">Cell outer membrane</keyword>
<evidence type="ECO:0000256" key="2">
    <source>
        <dbReference type="ARBA" id="ARBA00008143"/>
    </source>
</evidence>
<dbReference type="InterPro" id="IPR037066">
    <property type="entry name" value="Plug_dom_sf"/>
</dbReference>
<comment type="subcellular location">
    <subcellularLocation>
        <location evidence="1 11">Cell outer membrane</location>
        <topology evidence="1 11">Multi-pass membrane protein</topology>
    </subcellularLocation>
</comment>
<evidence type="ECO:0000256" key="3">
    <source>
        <dbReference type="ARBA" id="ARBA00022448"/>
    </source>
</evidence>
<evidence type="ECO:0000256" key="6">
    <source>
        <dbReference type="ARBA" id="ARBA00022729"/>
    </source>
</evidence>
<gene>
    <name evidence="16" type="ORF">ACFSAV_06840</name>
</gene>
<dbReference type="PANTHER" id="PTHR30069">
    <property type="entry name" value="TONB-DEPENDENT OUTER MEMBRANE RECEPTOR"/>
    <property type="match status" value="1"/>
</dbReference>
<keyword evidence="4 11" id="KW-1134">Transmembrane beta strand</keyword>
<feature type="domain" description="TonB-dependent receptor-like beta-barrel" evidence="14">
    <location>
        <begin position="493"/>
        <end position="946"/>
    </location>
</feature>
<dbReference type="InterPro" id="IPR012910">
    <property type="entry name" value="Plug_dom"/>
</dbReference>
<dbReference type="Pfam" id="PF00593">
    <property type="entry name" value="TonB_dep_Rec_b-barrel"/>
    <property type="match status" value="1"/>
</dbReference>
<evidence type="ECO:0000256" key="13">
    <source>
        <dbReference type="SAM" id="SignalP"/>
    </source>
</evidence>
<organism evidence="16 17">
    <name type="scientific">Pasteurella oralis</name>
    <dbReference type="NCBI Taxonomy" id="1071947"/>
    <lineage>
        <taxon>Bacteria</taxon>
        <taxon>Pseudomonadati</taxon>
        <taxon>Pseudomonadota</taxon>
        <taxon>Gammaproteobacteria</taxon>
        <taxon>Pasteurellales</taxon>
        <taxon>Pasteurellaceae</taxon>
        <taxon>Pasteurella</taxon>
    </lineage>
</organism>
<keyword evidence="17" id="KW-1185">Reference proteome</keyword>
<keyword evidence="6 13" id="KW-0732">Signal</keyword>